<keyword evidence="1" id="KW-0812">Transmembrane</keyword>
<evidence type="ECO:0000256" key="1">
    <source>
        <dbReference type="SAM" id="Phobius"/>
    </source>
</evidence>
<keyword evidence="3" id="KW-1185">Reference proteome</keyword>
<keyword evidence="1" id="KW-1133">Transmembrane helix</keyword>
<proteinExistence type="predicted"/>
<protein>
    <submittedName>
        <fullName evidence="2">Uncharacterized protein</fullName>
    </submittedName>
</protein>
<evidence type="ECO:0000313" key="2">
    <source>
        <dbReference type="EMBL" id="MBK1791004.1"/>
    </source>
</evidence>
<gene>
    <name evidence="2" type="ORF">JIN82_07545</name>
</gene>
<dbReference type="AlphaFoldDB" id="A0A8J7MC95"/>
<comment type="caution">
    <text evidence="2">The sequence shown here is derived from an EMBL/GenBank/DDBJ whole genome shotgun (WGS) entry which is preliminary data.</text>
</comment>
<dbReference type="Proteomes" id="UP000624703">
    <property type="component" value="Unassembled WGS sequence"/>
</dbReference>
<reference evidence="2" key="1">
    <citation type="submission" date="2021-01" db="EMBL/GenBank/DDBJ databases">
        <title>Modified the classification status of verrucomicrobia.</title>
        <authorList>
            <person name="Feng X."/>
        </authorList>
    </citation>
    <scope>NUCLEOTIDE SEQUENCE</scope>
    <source>
        <strain evidence="2">_KCTC 22039</strain>
    </source>
</reference>
<feature type="transmembrane region" description="Helical" evidence="1">
    <location>
        <begin position="59"/>
        <end position="78"/>
    </location>
</feature>
<organism evidence="2 3">
    <name type="scientific">Persicirhabdus sediminis</name>
    <dbReference type="NCBI Taxonomy" id="454144"/>
    <lineage>
        <taxon>Bacteria</taxon>
        <taxon>Pseudomonadati</taxon>
        <taxon>Verrucomicrobiota</taxon>
        <taxon>Verrucomicrobiia</taxon>
        <taxon>Verrucomicrobiales</taxon>
        <taxon>Verrucomicrobiaceae</taxon>
        <taxon>Persicirhabdus</taxon>
    </lineage>
</organism>
<evidence type="ECO:0000313" key="3">
    <source>
        <dbReference type="Proteomes" id="UP000624703"/>
    </source>
</evidence>
<keyword evidence="1" id="KW-0472">Membrane</keyword>
<dbReference type="EMBL" id="JAENIM010000039">
    <property type="protein sequence ID" value="MBK1791004.1"/>
    <property type="molecule type" value="Genomic_DNA"/>
</dbReference>
<sequence>MFVIFLCNAIGYRAKFALKKKGYPYSWFSHHFRDFKMIAQAISEEKNEEEKAKLKKVRLMLYSTPVLFIIGAAFFFRVSQQF</sequence>
<name>A0A8J7MC95_9BACT</name>
<accession>A0A8J7MC95</accession>